<name>A0ABU5EQX9_9BACT</name>
<dbReference type="InterPro" id="IPR011249">
    <property type="entry name" value="Metalloenz_LuxS/M16"/>
</dbReference>
<evidence type="ECO:0000313" key="6">
    <source>
        <dbReference type="EMBL" id="MDY3557664.1"/>
    </source>
</evidence>
<gene>
    <name evidence="6" type="ORF">R5W23_000192</name>
</gene>
<evidence type="ECO:0000256" key="2">
    <source>
        <dbReference type="ARBA" id="ARBA00007261"/>
    </source>
</evidence>
<keyword evidence="7" id="KW-1185">Reference proteome</keyword>
<comment type="similarity">
    <text evidence="2 3">Belongs to the peptidase M16 family.</text>
</comment>
<dbReference type="InterPro" id="IPR011765">
    <property type="entry name" value="Pept_M16_N"/>
</dbReference>
<evidence type="ECO:0000256" key="1">
    <source>
        <dbReference type="ARBA" id="ARBA00001947"/>
    </source>
</evidence>
<dbReference type="InterPro" id="IPR007863">
    <property type="entry name" value="Peptidase_M16_C"/>
</dbReference>
<dbReference type="Pfam" id="PF00675">
    <property type="entry name" value="Peptidase_M16"/>
    <property type="match status" value="1"/>
</dbReference>
<dbReference type="EMBL" id="JAXBLV010000001">
    <property type="protein sequence ID" value="MDY3557664.1"/>
    <property type="molecule type" value="Genomic_DNA"/>
</dbReference>
<dbReference type="PANTHER" id="PTHR11851">
    <property type="entry name" value="METALLOPROTEASE"/>
    <property type="match status" value="1"/>
</dbReference>
<feature type="domain" description="Peptidase M16 C-terminal" evidence="5">
    <location>
        <begin position="166"/>
        <end position="339"/>
    </location>
</feature>
<evidence type="ECO:0000256" key="3">
    <source>
        <dbReference type="RuleBase" id="RU004447"/>
    </source>
</evidence>
<dbReference type="InterPro" id="IPR001431">
    <property type="entry name" value="Pept_M16_Zn_BS"/>
</dbReference>
<dbReference type="RefSeq" id="WP_320684709.1">
    <property type="nucleotide sequence ID" value="NZ_JAXBLV010000001.1"/>
</dbReference>
<evidence type="ECO:0000313" key="7">
    <source>
        <dbReference type="Proteomes" id="UP001272242"/>
    </source>
</evidence>
<proteinExistence type="inferred from homology"/>
<dbReference type="PANTHER" id="PTHR11851:SF49">
    <property type="entry name" value="MITOCHONDRIAL-PROCESSING PEPTIDASE SUBUNIT ALPHA"/>
    <property type="match status" value="1"/>
</dbReference>
<dbReference type="Proteomes" id="UP001272242">
    <property type="component" value="Unassembled WGS sequence"/>
</dbReference>
<dbReference type="Gene3D" id="3.30.830.10">
    <property type="entry name" value="Metalloenzyme, LuxS/M16 peptidase-like"/>
    <property type="match status" value="2"/>
</dbReference>
<reference evidence="7" key="1">
    <citation type="journal article" date="2023" name="Mar. Drugs">
        <title>Gemmata algarum, a Novel Planctomycete Isolated from an Algal Mat, Displays Antimicrobial Activity.</title>
        <authorList>
            <person name="Kumar G."/>
            <person name="Kallscheuer N."/>
            <person name="Kashif M."/>
            <person name="Ahamad S."/>
            <person name="Jagadeeshwari U."/>
            <person name="Pannikurungottu S."/>
            <person name="Haufschild T."/>
            <person name="Kabuu M."/>
            <person name="Sasikala C."/>
            <person name="Jogler C."/>
            <person name="Ramana C."/>
        </authorList>
    </citation>
    <scope>NUCLEOTIDE SEQUENCE [LARGE SCALE GENOMIC DNA]</scope>
    <source>
        <strain evidence="7">JC673</strain>
    </source>
</reference>
<dbReference type="InterPro" id="IPR050361">
    <property type="entry name" value="MPP/UQCRC_Complex"/>
</dbReference>
<dbReference type="Pfam" id="PF05193">
    <property type="entry name" value="Peptidase_M16_C"/>
    <property type="match status" value="1"/>
</dbReference>
<evidence type="ECO:0000259" key="4">
    <source>
        <dbReference type="Pfam" id="PF00675"/>
    </source>
</evidence>
<sequence length="421" mass="46837">MPFHSHRLPNGLQIIGETSPAARSVAVGFFVKTGARDESPAEAGVSHFLEHMMFKGTARRTAEQVNLDFDRIGASNNASTSEENTVYYAAVLPEYLPQVVDVLADMLRPSLRQDDFDTEKKVILEEIKLYDDQPDSVMADHARRLYYKSHPLGNSVLGTLESVGALTRDQMYAYFSRRYAANNIVVSVAGNFDWQTFVDLVTKACADWNTDVVGRDNRTAWVGEPGFHLLTRETVQQQYALFVGGGPPADSRLRYAADTLALAVGDYTGSRLYWELVDPGYAESADFGYAENDGSGAIFVSLTCEPDNTAENIQKVEKILKEVQQNGITDEEFQQAKNKIVSRIVRRSERPMGRMMALASMWTYTGEYRDVDTEVTRFDAVTQADIRAYLDAYPIDRNMMVAFGPLKELNGVTGVPVPSLG</sequence>
<dbReference type="SUPFAM" id="SSF63411">
    <property type="entry name" value="LuxS/MPP-like metallohydrolase"/>
    <property type="match status" value="2"/>
</dbReference>
<evidence type="ECO:0000259" key="5">
    <source>
        <dbReference type="Pfam" id="PF05193"/>
    </source>
</evidence>
<comment type="cofactor">
    <cofactor evidence="1">
        <name>Zn(2+)</name>
        <dbReference type="ChEBI" id="CHEBI:29105"/>
    </cofactor>
</comment>
<dbReference type="PROSITE" id="PS00143">
    <property type="entry name" value="INSULINASE"/>
    <property type="match status" value="1"/>
</dbReference>
<organism evidence="6 7">
    <name type="scientific">Gemmata algarum</name>
    <dbReference type="NCBI Taxonomy" id="2975278"/>
    <lineage>
        <taxon>Bacteria</taxon>
        <taxon>Pseudomonadati</taxon>
        <taxon>Planctomycetota</taxon>
        <taxon>Planctomycetia</taxon>
        <taxon>Gemmatales</taxon>
        <taxon>Gemmataceae</taxon>
        <taxon>Gemmata</taxon>
    </lineage>
</organism>
<accession>A0ABU5EQX9</accession>
<protein>
    <submittedName>
        <fullName evidence="6">Insulinase family protein</fullName>
    </submittedName>
</protein>
<comment type="caution">
    <text evidence="6">The sequence shown here is derived from an EMBL/GenBank/DDBJ whole genome shotgun (WGS) entry which is preliminary data.</text>
</comment>
<feature type="domain" description="Peptidase M16 N-terminal" evidence="4">
    <location>
        <begin position="16"/>
        <end position="159"/>
    </location>
</feature>